<evidence type="ECO:0000256" key="2">
    <source>
        <dbReference type="ARBA" id="ARBA00022517"/>
    </source>
</evidence>
<name>A0A249JXT0_9ACTN</name>
<gene>
    <name evidence="7" type="ORF">B1s21122_03065</name>
</gene>
<evidence type="ECO:0000256" key="4">
    <source>
        <dbReference type="ARBA" id="ARBA00022801"/>
    </source>
</evidence>
<reference evidence="8" key="1">
    <citation type="submission" date="2016-10" db="EMBL/GenBank/DDBJ databases">
        <title>High microdiversification within the ubiquitous acI lineage of Actinobacteria.</title>
        <authorList>
            <person name="Neuenschwander S.M."/>
            <person name="Salcher M."/>
            <person name="Ghai R."/>
            <person name="Pernthaler J."/>
        </authorList>
    </citation>
    <scope>NUCLEOTIDE SEQUENCE [LARGE SCALE GENOMIC DNA]</scope>
</reference>
<evidence type="ECO:0000313" key="8">
    <source>
        <dbReference type="Proteomes" id="UP000217153"/>
    </source>
</evidence>
<dbReference type="GO" id="GO:0005829">
    <property type="term" value="C:cytosol"/>
    <property type="evidence" value="ECO:0007669"/>
    <property type="project" value="TreeGrafter"/>
</dbReference>
<dbReference type="Pfam" id="PF03652">
    <property type="entry name" value="RuvX"/>
    <property type="match status" value="1"/>
</dbReference>
<accession>A0A249JXT0</accession>
<organism evidence="7 8">
    <name type="scientific">Candidatus Nanopelagicus limnae</name>
    <dbReference type="NCBI Taxonomy" id="1884634"/>
    <lineage>
        <taxon>Bacteria</taxon>
        <taxon>Bacillati</taxon>
        <taxon>Actinomycetota</taxon>
        <taxon>Actinomycetes</taxon>
        <taxon>Candidatus Nanopelagicales</taxon>
        <taxon>Candidatus Nanopelagicaceae</taxon>
        <taxon>Candidatus Nanopelagicus</taxon>
    </lineage>
</organism>
<dbReference type="KEGG" id="abam:B1s21122_03065"/>
<keyword evidence="8" id="KW-1185">Reference proteome</keyword>
<evidence type="ECO:0000313" key="7">
    <source>
        <dbReference type="EMBL" id="ASY09325.1"/>
    </source>
</evidence>
<comment type="subcellular location">
    <subcellularLocation>
        <location evidence="5">Cytoplasm</location>
    </subcellularLocation>
</comment>
<dbReference type="RefSeq" id="WP_095680631.1">
    <property type="nucleotide sequence ID" value="NZ_CP016768.2"/>
</dbReference>
<dbReference type="InterPro" id="IPR005227">
    <property type="entry name" value="YqgF"/>
</dbReference>
<dbReference type="Gene3D" id="3.30.420.140">
    <property type="entry name" value="YqgF/RNase H-like domain"/>
    <property type="match status" value="1"/>
</dbReference>
<dbReference type="Proteomes" id="UP000217153">
    <property type="component" value="Chromosome"/>
</dbReference>
<proteinExistence type="inferred from homology"/>
<dbReference type="CDD" id="cd16964">
    <property type="entry name" value="YqgF"/>
    <property type="match status" value="1"/>
</dbReference>
<dbReference type="SMART" id="SM00732">
    <property type="entry name" value="YqgFc"/>
    <property type="match status" value="1"/>
</dbReference>
<dbReference type="GO" id="GO:0000967">
    <property type="term" value="P:rRNA 5'-end processing"/>
    <property type="evidence" value="ECO:0007669"/>
    <property type="project" value="UniProtKB-UniRule"/>
</dbReference>
<keyword evidence="4 5" id="KW-0378">Hydrolase</keyword>
<keyword evidence="3 5" id="KW-0540">Nuclease</keyword>
<protein>
    <recommendedName>
        <fullName evidence="5">Putative pre-16S rRNA nuclease</fullName>
        <ecNumber evidence="5">3.1.-.-</ecNumber>
    </recommendedName>
</protein>
<evidence type="ECO:0000256" key="3">
    <source>
        <dbReference type="ARBA" id="ARBA00022722"/>
    </source>
</evidence>
<dbReference type="EC" id="3.1.-.-" evidence="5"/>
<dbReference type="NCBIfam" id="TIGR00250">
    <property type="entry name" value="RNAse_H_YqgF"/>
    <property type="match status" value="1"/>
</dbReference>
<dbReference type="GO" id="GO:0004518">
    <property type="term" value="F:nuclease activity"/>
    <property type="evidence" value="ECO:0007669"/>
    <property type="project" value="UniProtKB-KW"/>
</dbReference>
<dbReference type="InterPro" id="IPR012337">
    <property type="entry name" value="RNaseH-like_sf"/>
</dbReference>
<dbReference type="InterPro" id="IPR006641">
    <property type="entry name" value="YqgF/RNaseH-like_dom"/>
</dbReference>
<dbReference type="OrthoDB" id="9790539at2"/>
<dbReference type="HAMAP" id="MF_00651">
    <property type="entry name" value="Nuclease_YqgF"/>
    <property type="match status" value="1"/>
</dbReference>
<dbReference type="InterPro" id="IPR037027">
    <property type="entry name" value="YqgF/RNaseH-like_dom_sf"/>
</dbReference>
<evidence type="ECO:0000256" key="5">
    <source>
        <dbReference type="HAMAP-Rule" id="MF_00651"/>
    </source>
</evidence>
<dbReference type="AlphaFoldDB" id="A0A249JXT0"/>
<comment type="similarity">
    <text evidence="5">Belongs to the YqgF HJR family.</text>
</comment>
<dbReference type="GO" id="GO:0016788">
    <property type="term" value="F:hydrolase activity, acting on ester bonds"/>
    <property type="evidence" value="ECO:0007669"/>
    <property type="project" value="UniProtKB-UniRule"/>
</dbReference>
<dbReference type="PANTHER" id="PTHR33317">
    <property type="entry name" value="POLYNUCLEOTIDYL TRANSFERASE, RIBONUCLEASE H-LIKE SUPERFAMILY PROTEIN"/>
    <property type="match status" value="1"/>
</dbReference>
<comment type="function">
    <text evidence="5">Could be a nuclease involved in processing of the 5'-end of pre-16S rRNA.</text>
</comment>
<evidence type="ECO:0000256" key="1">
    <source>
        <dbReference type="ARBA" id="ARBA00022490"/>
    </source>
</evidence>
<keyword evidence="2 5" id="KW-0690">Ribosome biogenesis</keyword>
<dbReference type="SUPFAM" id="SSF53098">
    <property type="entry name" value="Ribonuclease H-like"/>
    <property type="match status" value="1"/>
</dbReference>
<evidence type="ECO:0000259" key="6">
    <source>
        <dbReference type="SMART" id="SM00732"/>
    </source>
</evidence>
<keyword evidence="1 5" id="KW-0963">Cytoplasm</keyword>
<dbReference type="EMBL" id="CP016768">
    <property type="protein sequence ID" value="ASY09325.1"/>
    <property type="molecule type" value="Genomic_DNA"/>
</dbReference>
<sequence length="150" mass="16201">MTKPVAQGRRIGFDYGEKRIGVATSDAASILVSPHATIINDQQLPIKLKDIFAEIEPLYVVIGNPIHLSGSESAKSLSALEFGKLIKSYFSGPIYMVDERMSTQSAYSQMREIGKSEKESKSVIDQIAAVTILESALQNEKSGGAVGILI</sequence>
<feature type="domain" description="YqgF/RNase H-like" evidence="6">
    <location>
        <begin position="8"/>
        <end position="106"/>
    </location>
</feature>
<dbReference type="PANTHER" id="PTHR33317:SF4">
    <property type="entry name" value="POLYNUCLEOTIDYL TRANSFERASE, RIBONUCLEASE H-LIKE SUPERFAMILY PROTEIN"/>
    <property type="match status" value="1"/>
</dbReference>